<feature type="region of interest" description="Disordered" evidence="1">
    <location>
        <begin position="1"/>
        <end position="62"/>
    </location>
</feature>
<accession>A0A8H4PPE2</accession>
<comment type="caution">
    <text evidence="2">The sequence shown here is derived from an EMBL/GenBank/DDBJ whole genome shotgun (WGS) entry which is preliminary data.</text>
</comment>
<dbReference type="Proteomes" id="UP000557566">
    <property type="component" value="Unassembled WGS sequence"/>
</dbReference>
<feature type="compositionally biased region" description="Acidic residues" evidence="1">
    <location>
        <begin position="27"/>
        <end position="36"/>
    </location>
</feature>
<dbReference type="AlphaFoldDB" id="A0A8H4PPE2"/>
<reference evidence="2 3" key="1">
    <citation type="journal article" date="2020" name="Genome Biol. Evol.">
        <title>A new high-quality draft genome assembly of the Chinese cordyceps Ophiocordyceps sinensis.</title>
        <authorList>
            <person name="Shu R."/>
            <person name="Zhang J."/>
            <person name="Meng Q."/>
            <person name="Zhang H."/>
            <person name="Zhou G."/>
            <person name="Li M."/>
            <person name="Wu P."/>
            <person name="Zhao Y."/>
            <person name="Chen C."/>
            <person name="Qin Q."/>
        </authorList>
    </citation>
    <scope>NUCLEOTIDE SEQUENCE [LARGE SCALE GENOMIC DNA]</scope>
    <source>
        <strain evidence="2 3">IOZ07</strain>
    </source>
</reference>
<proteinExistence type="predicted"/>
<sequence>MMTTEPPDGGKNEAGGELGYVETKDDTAEEDDDANEDAAAAAAAADADDDVEVSDAKDSRLGEGKIQAAHAMARAAVSYIEATPVFHASRREPACVAGSTPAAANETTGGINRAPLARMTRERMF</sequence>
<gene>
    <name evidence="2" type="ORF">G6O67_004065</name>
</gene>
<name>A0A8H4PPE2_9HYPO</name>
<keyword evidence="3" id="KW-1185">Reference proteome</keyword>
<protein>
    <submittedName>
        <fullName evidence="2">Uncharacterized protein</fullName>
    </submittedName>
</protein>
<dbReference type="EMBL" id="JAAVMX010000005">
    <property type="protein sequence ID" value="KAF4507580.1"/>
    <property type="molecule type" value="Genomic_DNA"/>
</dbReference>
<evidence type="ECO:0000256" key="1">
    <source>
        <dbReference type="SAM" id="MobiDB-lite"/>
    </source>
</evidence>
<organism evidence="2 3">
    <name type="scientific">Ophiocordyceps sinensis</name>
    <dbReference type="NCBI Taxonomy" id="72228"/>
    <lineage>
        <taxon>Eukaryota</taxon>
        <taxon>Fungi</taxon>
        <taxon>Dikarya</taxon>
        <taxon>Ascomycota</taxon>
        <taxon>Pezizomycotina</taxon>
        <taxon>Sordariomycetes</taxon>
        <taxon>Hypocreomycetidae</taxon>
        <taxon>Hypocreales</taxon>
        <taxon>Ophiocordycipitaceae</taxon>
        <taxon>Ophiocordyceps</taxon>
    </lineage>
</organism>
<evidence type="ECO:0000313" key="2">
    <source>
        <dbReference type="EMBL" id="KAF4507580.1"/>
    </source>
</evidence>
<evidence type="ECO:0000313" key="3">
    <source>
        <dbReference type="Proteomes" id="UP000557566"/>
    </source>
</evidence>